<name>A0A0G0BYR2_9BACT</name>
<dbReference type="InterPro" id="IPR029063">
    <property type="entry name" value="SAM-dependent_MTases_sf"/>
</dbReference>
<evidence type="ECO:0000313" key="3">
    <source>
        <dbReference type="Proteomes" id="UP000034778"/>
    </source>
</evidence>
<organism evidence="2 3">
    <name type="scientific">Candidatus Woesebacteria bacterium GW2011_GWB1_33_22</name>
    <dbReference type="NCBI Taxonomy" id="1618566"/>
    <lineage>
        <taxon>Bacteria</taxon>
        <taxon>Candidatus Woeseibacteriota</taxon>
    </lineage>
</organism>
<sequence length="195" mass="22442">MLGTTVLEERDSKYNDRVRVVKTFGMGTYIQCNGLTQSGGIVETIWKQTLRKLRIKKEEIRNILILGLGGGTVAKLLRKKYPKAKIVGVEIDPVMIELGKKYLNLDKYNIDFKITDATKIKIKEYDLVIVDMYLGDKYVDLAGFHPASKITIFNRLYYGDKKQEALEFGQKLKKVFKKVDVFYPTANVMFFCYNS</sequence>
<accession>A0A0G0BYR2</accession>
<dbReference type="AlphaFoldDB" id="A0A0G0BYR2"/>
<feature type="domain" description="Methyltransferase" evidence="1">
    <location>
        <begin position="63"/>
        <end position="130"/>
    </location>
</feature>
<dbReference type="SUPFAM" id="SSF53335">
    <property type="entry name" value="S-adenosyl-L-methionine-dependent methyltransferases"/>
    <property type="match status" value="1"/>
</dbReference>
<dbReference type="Proteomes" id="UP000034778">
    <property type="component" value="Unassembled WGS sequence"/>
</dbReference>
<dbReference type="CDD" id="cd02440">
    <property type="entry name" value="AdoMet_MTases"/>
    <property type="match status" value="1"/>
</dbReference>
<comment type="caution">
    <text evidence="2">The sequence shown here is derived from an EMBL/GenBank/DDBJ whole genome shotgun (WGS) entry which is preliminary data.</text>
</comment>
<dbReference type="STRING" id="1618566.UR35_C0012G0007"/>
<protein>
    <submittedName>
        <fullName evidence="2">Spermine synthase</fullName>
    </submittedName>
</protein>
<proteinExistence type="predicted"/>
<evidence type="ECO:0000313" key="2">
    <source>
        <dbReference type="EMBL" id="KKP44050.1"/>
    </source>
</evidence>
<dbReference type="InterPro" id="IPR041698">
    <property type="entry name" value="Methyltransf_25"/>
</dbReference>
<gene>
    <name evidence="2" type="ORF">UR35_C0012G0007</name>
</gene>
<dbReference type="Gene3D" id="3.40.50.150">
    <property type="entry name" value="Vaccinia Virus protein VP39"/>
    <property type="match status" value="1"/>
</dbReference>
<dbReference type="Pfam" id="PF13649">
    <property type="entry name" value="Methyltransf_25"/>
    <property type="match status" value="1"/>
</dbReference>
<reference evidence="2 3" key="1">
    <citation type="journal article" date="2015" name="Nature">
        <title>rRNA introns, odd ribosomes, and small enigmatic genomes across a large radiation of phyla.</title>
        <authorList>
            <person name="Brown C.T."/>
            <person name="Hug L.A."/>
            <person name="Thomas B.C."/>
            <person name="Sharon I."/>
            <person name="Castelle C.J."/>
            <person name="Singh A."/>
            <person name="Wilkins M.J."/>
            <person name="Williams K.H."/>
            <person name="Banfield J.F."/>
        </authorList>
    </citation>
    <scope>NUCLEOTIDE SEQUENCE [LARGE SCALE GENOMIC DNA]</scope>
</reference>
<evidence type="ECO:0000259" key="1">
    <source>
        <dbReference type="Pfam" id="PF13649"/>
    </source>
</evidence>
<dbReference type="EMBL" id="LBOW01000012">
    <property type="protein sequence ID" value="KKP44050.1"/>
    <property type="molecule type" value="Genomic_DNA"/>
</dbReference>